<accession>A0A7Z0KYS9</accession>
<proteinExistence type="inferred from homology"/>
<dbReference type="GO" id="GO:0015288">
    <property type="term" value="F:porin activity"/>
    <property type="evidence" value="ECO:0007669"/>
    <property type="project" value="TreeGrafter"/>
</dbReference>
<comment type="subcellular location">
    <subcellularLocation>
        <location evidence="1">Cell outer membrane</location>
    </subcellularLocation>
</comment>
<sequence>MTADRAQRPDRRLRLVAGLTGLALLAGCAAGSPPEGSPPTEADEAATQEAPPSRSAPRVSTELAQTPFGRSIAQAVRSSPDRTAAGARVQEAEATLQAESGAFLPQVSLGAEATTTLAGTSQATPLLRVRQLIFDGGASAGRRSAAQARVIQSQSDRLSTLASSTYETVETYHDLRAARQRLDLARRNQTTHQRFLEQVEDRAAAGAGAGPDVLTARSRLANATTRAVEAQARVDRAESAYQRAFGAAPPGRIGAPPTAPRLPAGNDEQIIAASPRLRSLQAAVKAAEADLATARAGRRPAISIGATGRRGAGDRRVDGALSLEIDYDLGTQGRQAAAIRAADARLQALIADRDSLTRDIARALADLRADQRAGAARLAAARDAVRANEDSVEAAREQFSIGRQSLAGLLDAQRDLFEASESLISAERELALTGYAALSLTGDILDAFGIDPGNGLVAHVAE</sequence>
<gene>
    <name evidence="10" type="ORF">HUK65_07395</name>
</gene>
<dbReference type="GO" id="GO:0009279">
    <property type="term" value="C:cell outer membrane"/>
    <property type="evidence" value="ECO:0007669"/>
    <property type="project" value="UniProtKB-SubCell"/>
</dbReference>
<keyword evidence="11" id="KW-1185">Reference proteome</keyword>
<keyword evidence="4" id="KW-1134">Transmembrane beta strand</keyword>
<evidence type="ECO:0000256" key="1">
    <source>
        <dbReference type="ARBA" id="ARBA00004442"/>
    </source>
</evidence>
<dbReference type="SUPFAM" id="SSF56954">
    <property type="entry name" value="Outer membrane efflux proteins (OEP)"/>
    <property type="match status" value="1"/>
</dbReference>
<evidence type="ECO:0000256" key="8">
    <source>
        <dbReference type="SAM" id="Coils"/>
    </source>
</evidence>
<evidence type="ECO:0000256" key="4">
    <source>
        <dbReference type="ARBA" id="ARBA00022452"/>
    </source>
</evidence>
<dbReference type="PROSITE" id="PS51257">
    <property type="entry name" value="PROKAR_LIPOPROTEIN"/>
    <property type="match status" value="1"/>
</dbReference>
<dbReference type="InterPro" id="IPR003423">
    <property type="entry name" value="OMP_efflux"/>
</dbReference>
<dbReference type="EMBL" id="JACBXS010000011">
    <property type="protein sequence ID" value="NYS24816.1"/>
    <property type="molecule type" value="Genomic_DNA"/>
</dbReference>
<dbReference type="GO" id="GO:0015562">
    <property type="term" value="F:efflux transmembrane transporter activity"/>
    <property type="evidence" value="ECO:0007669"/>
    <property type="project" value="InterPro"/>
</dbReference>
<dbReference type="InterPro" id="IPR051906">
    <property type="entry name" value="TolC-like"/>
</dbReference>
<dbReference type="PANTHER" id="PTHR30026">
    <property type="entry name" value="OUTER MEMBRANE PROTEIN TOLC"/>
    <property type="match status" value="1"/>
</dbReference>
<evidence type="ECO:0000256" key="7">
    <source>
        <dbReference type="ARBA" id="ARBA00023237"/>
    </source>
</evidence>
<protein>
    <submittedName>
        <fullName evidence="10">TolC family protein</fullName>
    </submittedName>
</protein>
<dbReference type="RefSeq" id="WP_179905516.1">
    <property type="nucleotide sequence ID" value="NZ_JACBXS010000011.1"/>
</dbReference>
<keyword evidence="8" id="KW-0175">Coiled coil</keyword>
<dbReference type="PANTHER" id="PTHR30026:SF22">
    <property type="entry name" value="OUTER MEMBRANE EFFLUX PROTEIN"/>
    <property type="match status" value="1"/>
</dbReference>
<keyword evidence="5" id="KW-0812">Transmembrane</keyword>
<comment type="similarity">
    <text evidence="2">Belongs to the outer membrane factor (OMF) (TC 1.B.17) family.</text>
</comment>
<comment type="caution">
    <text evidence="10">The sequence shown here is derived from an EMBL/GenBank/DDBJ whole genome shotgun (WGS) entry which is preliminary data.</text>
</comment>
<reference evidence="10 11" key="1">
    <citation type="journal article" date="2000" name="Arch. Microbiol.">
        <title>Rhodobaca bogoriensis gen. nov. and sp. nov., an alkaliphilic purple nonsulfur bacterium from African Rift Valley soda lakes.</title>
        <authorList>
            <person name="Milford A.D."/>
            <person name="Achenbach L.A."/>
            <person name="Jung D.O."/>
            <person name="Madigan M.T."/>
        </authorList>
    </citation>
    <scope>NUCLEOTIDE SEQUENCE [LARGE SCALE GENOMIC DNA]</scope>
    <source>
        <strain evidence="10 11">2376</strain>
    </source>
</reference>
<evidence type="ECO:0000256" key="3">
    <source>
        <dbReference type="ARBA" id="ARBA00022448"/>
    </source>
</evidence>
<evidence type="ECO:0000256" key="2">
    <source>
        <dbReference type="ARBA" id="ARBA00007613"/>
    </source>
</evidence>
<keyword evidence="7" id="KW-0998">Cell outer membrane</keyword>
<feature type="region of interest" description="Disordered" evidence="9">
    <location>
        <begin position="27"/>
        <end position="70"/>
    </location>
</feature>
<dbReference type="Proteomes" id="UP000529417">
    <property type="component" value="Unassembled WGS sequence"/>
</dbReference>
<keyword evidence="6" id="KW-0472">Membrane</keyword>
<evidence type="ECO:0000313" key="11">
    <source>
        <dbReference type="Proteomes" id="UP000529417"/>
    </source>
</evidence>
<keyword evidence="3" id="KW-0813">Transport</keyword>
<feature type="coiled-coil region" evidence="8">
    <location>
        <begin position="339"/>
        <end position="398"/>
    </location>
</feature>
<evidence type="ECO:0000256" key="5">
    <source>
        <dbReference type="ARBA" id="ARBA00022692"/>
    </source>
</evidence>
<dbReference type="Gene3D" id="1.20.1600.10">
    <property type="entry name" value="Outer membrane efflux proteins (OEP)"/>
    <property type="match status" value="1"/>
</dbReference>
<evidence type="ECO:0000256" key="6">
    <source>
        <dbReference type="ARBA" id="ARBA00023136"/>
    </source>
</evidence>
<evidence type="ECO:0000313" key="10">
    <source>
        <dbReference type="EMBL" id="NYS24816.1"/>
    </source>
</evidence>
<evidence type="ECO:0000256" key="9">
    <source>
        <dbReference type="SAM" id="MobiDB-lite"/>
    </source>
</evidence>
<organism evidence="10 11">
    <name type="scientific">Rhabdonatronobacter sediminivivens</name>
    <dbReference type="NCBI Taxonomy" id="2743469"/>
    <lineage>
        <taxon>Bacteria</taxon>
        <taxon>Pseudomonadati</taxon>
        <taxon>Pseudomonadota</taxon>
        <taxon>Alphaproteobacteria</taxon>
        <taxon>Rhodobacterales</taxon>
        <taxon>Paracoccaceae</taxon>
        <taxon>Rhabdonatronobacter</taxon>
    </lineage>
</organism>
<name>A0A7Z0KYS9_9RHOB</name>
<dbReference type="AlphaFoldDB" id="A0A7Z0KYS9"/>
<dbReference type="GO" id="GO:1990281">
    <property type="term" value="C:efflux pump complex"/>
    <property type="evidence" value="ECO:0007669"/>
    <property type="project" value="TreeGrafter"/>
</dbReference>
<dbReference type="Pfam" id="PF02321">
    <property type="entry name" value="OEP"/>
    <property type="match status" value="2"/>
</dbReference>